<dbReference type="VEuPathDB" id="MicrosporidiaDB:ECU06_0280"/>
<dbReference type="GO" id="GO:0005524">
    <property type="term" value="F:ATP binding"/>
    <property type="evidence" value="ECO:0007669"/>
    <property type="project" value="UniProtKB-KW"/>
</dbReference>
<dbReference type="EMBL" id="KC513609">
    <property type="protein sequence ID" value="AGE95646.1"/>
    <property type="molecule type" value="Genomic_DNA"/>
</dbReference>
<evidence type="ECO:0000256" key="1">
    <source>
        <dbReference type="ARBA" id="ARBA00005594"/>
    </source>
</evidence>
<evidence type="ECO:0000256" key="8">
    <source>
        <dbReference type="ARBA" id="ARBA00030520"/>
    </source>
</evidence>
<evidence type="ECO:0000259" key="11">
    <source>
        <dbReference type="Pfam" id="PF00133"/>
    </source>
</evidence>
<protein>
    <recommendedName>
        <fullName evidence="2">leucine--tRNA ligase</fullName>
        <ecNumber evidence="2">6.1.1.4</ecNumber>
    </recommendedName>
    <alternativeName>
        <fullName evidence="8">Leucyl-tRNA synthetase</fullName>
    </alternativeName>
</protein>
<sequence length="874" mass="101100">MEERSKLRYLSMLEVERDTISDVSEKRKFFVTFTYPYMNGRLHLGHLFSISKADFFSYYKELQGYNVLFPFSFHCTGMPISASAKKLAEELSGEKVDLSVKKIIEDLGFDDVKPFTDPVHWVRTFPGLCERSLKRFHGNIDWRRSFITTDINKYYDSFIKWQFNRLNELGHLSFGKRHSIFCPVDKQPCLDHDRRKGENVKPVGVVLCKLRFSEGILLARIKQGCVPSKAVVGSRCDFIGFEYCNEKYFAEKDVFENMDAQASGICVRESVKGDFFGGRRFSGFGKEVVCDAIEKDVPCVVKGTQDKKDPSLAEYIKNEIELISKVESTETQLAETKDLLKFYEPEEEVISRSGGKCIVALTDQWYINYCDPEWKKNVKRCIENLVCTDDTRAILEDGLEWIGKWGFSRSFGLGTRIPWDSEYLIDSLSDSTIYMAMYTFKHFLYRDLEGKDELFPSNRLSDDVWNYIFLNRSITEDLAPYEEILSNCRESFNYFYPIDLRVGGKDLLKNHLIFFLFNHVALFEEKHWPKRMFTNGHLMLNSEKMSKSSGNYMTVDESLDKFGVSSTRMCLAVCGDGNEDANFVESNANAFVLKLYSYVKMIEELCTGRSLNPCILDLMKGYGEMGFADRFLMQTISMNVAHATRAHEDMTYRDVVKYGFYEMVHAKEMYHILGGTNNEILFLLCKAMTQLLYPIIPSLARYLIETYFYSNFSLPVPFLSDTAEIDGVSYLKNTLKRLVAQKRRKKRCEVVEILVGVEYSEWKRKCMSIIDQIACECKVLNINVSEEMKTGESQFVPKIIDAVREVLKEFGIPEKKGILFSMDYLNHPENYSVKFNEYEVLKAHKYYIENNTGLEVIVCVSPRADPGTPLFEFK</sequence>
<dbReference type="SUPFAM" id="SSF47323">
    <property type="entry name" value="Anticodon-binding domain of a subclass of class I aminoacyl-tRNA synthetases"/>
    <property type="match status" value="1"/>
</dbReference>
<dbReference type="VEuPathDB" id="MicrosporidiaDB:M970_060220"/>
<comment type="catalytic activity">
    <reaction evidence="9">
        <text>tRNA(Leu) + L-leucine + ATP = L-leucyl-tRNA(Leu) + AMP + diphosphate</text>
        <dbReference type="Rhea" id="RHEA:11688"/>
        <dbReference type="Rhea" id="RHEA-COMP:9613"/>
        <dbReference type="Rhea" id="RHEA-COMP:9622"/>
        <dbReference type="ChEBI" id="CHEBI:30616"/>
        <dbReference type="ChEBI" id="CHEBI:33019"/>
        <dbReference type="ChEBI" id="CHEBI:57427"/>
        <dbReference type="ChEBI" id="CHEBI:78442"/>
        <dbReference type="ChEBI" id="CHEBI:78494"/>
        <dbReference type="ChEBI" id="CHEBI:456215"/>
        <dbReference type="EC" id="6.1.1.4"/>
    </reaction>
</comment>
<dbReference type="SUPFAM" id="SSF52374">
    <property type="entry name" value="Nucleotidylyl transferase"/>
    <property type="match status" value="1"/>
</dbReference>
<dbReference type="AlphaFoldDB" id="M1KK81"/>
<evidence type="ECO:0000256" key="7">
    <source>
        <dbReference type="ARBA" id="ARBA00023146"/>
    </source>
</evidence>
<evidence type="ECO:0000313" key="12">
    <source>
        <dbReference type="EMBL" id="AGE95646.1"/>
    </source>
</evidence>
<dbReference type="InterPro" id="IPR001412">
    <property type="entry name" value="aa-tRNA-synth_I_CS"/>
</dbReference>
<dbReference type="CDD" id="cd00812">
    <property type="entry name" value="LeuRS_core"/>
    <property type="match status" value="1"/>
</dbReference>
<dbReference type="GO" id="GO:0004823">
    <property type="term" value="F:leucine-tRNA ligase activity"/>
    <property type="evidence" value="ECO:0007669"/>
    <property type="project" value="UniProtKB-EC"/>
</dbReference>
<dbReference type="Pfam" id="PF00133">
    <property type="entry name" value="tRNA-synt_1"/>
    <property type="match status" value="1"/>
</dbReference>
<dbReference type="VEuPathDB" id="MicrosporidiaDB:AEWR_060220"/>
<evidence type="ECO:0000256" key="6">
    <source>
        <dbReference type="ARBA" id="ARBA00022917"/>
    </source>
</evidence>
<dbReference type="EC" id="6.1.1.4" evidence="2"/>
<evidence type="ECO:0000256" key="9">
    <source>
        <dbReference type="ARBA" id="ARBA00047469"/>
    </source>
</evidence>
<feature type="domain" description="Aminoacyl-tRNA synthetase class Ia" evidence="11">
    <location>
        <begin position="24"/>
        <end position="582"/>
    </location>
</feature>
<evidence type="ECO:0000256" key="2">
    <source>
        <dbReference type="ARBA" id="ARBA00013164"/>
    </source>
</evidence>
<dbReference type="InterPro" id="IPR009080">
    <property type="entry name" value="tRNAsynth_Ia_anticodon-bd"/>
</dbReference>
<comment type="similarity">
    <text evidence="1 10">Belongs to the class-I aminoacyl-tRNA synthetase family.</text>
</comment>
<keyword evidence="7 10" id="KW-0030">Aminoacyl-tRNA synthetase</keyword>
<dbReference type="VEuPathDB" id="MicrosporidiaDB:AEWQ_060210"/>
<dbReference type="PANTHER" id="PTHR45794:SF1">
    <property type="entry name" value="LEUCINE--TRNA LIGASE, CYTOPLASMIC"/>
    <property type="match status" value="1"/>
</dbReference>
<evidence type="ECO:0000256" key="10">
    <source>
        <dbReference type="RuleBase" id="RU363035"/>
    </source>
</evidence>
<dbReference type="PROSITE" id="PS00178">
    <property type="entry name" value="AA_TRNA_LIGASE_I"/>
    <property type="match status" value="1"/>
</dbReference>
<evidence type="ECO:0000256" key="5">
    <source>
        <dbReference type="ARBA" id="ARBA00022840"/>
    </source>
</evidence>
<evidence type="ECO:0000256" key="4">
    <source>
        <dbReference type="ARBA" id="ARBA00022741"/>
    </source>
</evidence>
<dbReference type="InterPro" id="IPR004493">
    <property type="entry name" value="Leu-tRNA-synth_Ia_arc/euk"/>
</dbReference>
<dbReference type="Gene3D" id="3.40.50.620">
    <property type="entry name" value="HUPs"/>
    <property type="match status" value="2"/>
</dbReference>
<keyword evidence="5 10" id="KW-0067">ATP-binding</keyword>
<proteinExistence type="inferred from homology"/>
<keyword evidence="6 10" id="KW-0648">Protein biosynthesis</keyword>
<reference evidence="12" key="1">
    <citation type="journal article" date="2013" name="Eukaryot. Cell">
        <title>Extremely Reduced Levels of Heterozygosity in the Vertebrate Pathogen Encephalitozoon cuniculi.</title>
        <authorList>
            <person name="Selman M."/>
            <person name="Sak B."/>
            <person name="Kvac M."/>
            <person name="Farinelli L."/>
            <person name="Weiss L.M."/>
            <person name="Corradi N."/>
        </authorList>
    </citation>
    <scope>NUCLEOTIDE SEQUENCE</scope>
</reference>
<name>M1KK81_ENCCN</name>
<dbReference type="GO" id="GO:0006429">
    <property type="term" value="P:leucyl-tRNA aminoacylation"/>
    <property type="evidence" value="ECO:0007669"/>
    <property type="project" value="InterPro"/>
</dbReference>
<organism evidence="12">
    <name type="scientific">Encephalitozoon cuniculi</name>
    <name type="common">Microsporidian parasite</name>
    <dbReference type="NCBI Taxonomy" id="6035"/>
    <lineage>
        <taxon>Eukaryota</taxon>
        <taxon>Fungi</taxon>
        <taxon>Fungi incertae sedis</taxon>
        <taxon>Microsporidia</taxon>
        <taxon>Unikaryonidae</taxon>
        <taxon>Encephalitozoon</taxon>
    </lineage>
</organism>
<dbReference type="InterPro" id="IPR014729">
    <property type="entry name" value="Rossmann-like_a/b/a_fold"/>
</dbReference>
<dbReference type="PANTHER" id="PTHR45794">
    <property type="entry name" value="LEUCYL-TRNA SYNTHETASE"/>
    <property type="match status" value="1"/>
</dbReference>
<evidence type="ECO:0000256" key="3">
    <source>
        <dbReference type="ARBA" id="ARBA00022598"/>
    </source>
</evidence>
<accession>M1KK81</accession>
<keyword evidence="3 10" id="KW-0436">Ligase</keyword>
<dbReference type="InterPro" id="IPR002300">
    <property type="entry name" value="aa-tRNA-synth_Ia"/>
</dbReference>
<dbReference type="VEuPathDB" id="MicrosporidiaDB:AEWD_060220"/>
<keyword evidence="4 10" id="KW-0547">Nucleotide-binding</keyword>
<gene>
    <name evidence="12" type="ORF">ECU06_0280</name>
</gene>